<name>A0A1I6ZX11_9ACTN</name>
<dbReference type="STRING" id="1296565.SAMN05660657_02321"/>
<keyword evidence="3" id="KW-1185">Reference proteome</keyword>
<proteinExistence type="predicted"/>
<dbReference type="RefSeq" id="WP_093579532.1">
    <property type="nucleotide sequence ID" value="NZ_FPBA01000006.1"/>
</dbReference>
<dbReference type="OrthoDB" id="5181492at2"/>
<accession>A0A1I6ZX11</accession>
<dbReference type="Proteomes" id="UP000199546">
    <property type="component" value="Unassembled WGS sequence"/>
</dbReference>
<evidence type="ECO:0000313" key="2">
    <source>
        <dbReference type="EMBL" id="SFT67260.1"/>
    </source>
</evidence>
<dbReference type="EMBL" id="FPBA01000006">
    <property type="protein sequence ID" value="SFT67260.1"/>
    <property type="molecule type" value="Genomic_DNA"/>
</dbReference>
<reference evidence="3" key="1">
    <citation type="submission" date="2016-10" db="EMBL/GenBank/DDBJ databases">
        <authorList>
            <person name="Varghese N."/>
            <person name="Submissions S."/>
        </authorList>
    </citation>
    <scope>NUCLEOTIDE SEQUENCE [LARGE SCALE GENOMIC DNA]</scope>
    <source>
        <strain evidence="3">DSM 46136</strain>
    </source>
</reference>
<protein>
    <submittedName>
        <fullName evidence="2">Uncharacterized protein</fullName>
    </submittedName>
</protein>
<dbReference type="Gene3D" id="2.120.10.30">
    <property type="entry name" value="TolB, C-terminal domain"/>
    <property type="match status" value="1"/>
</dbReference>
<keyword evidence="1" id="KW-0732">Signal</keyword>
<dbReference type="SUPFAM" id="SSF82171">
    <property type="entry name" value="DPP6 N-terminal domain-like"/>
    <property type="match status" value="1"/>
</dbReference>
<feature type="chain" id="PRO_5039507290" evidence="1">
    <location>
        <begin position="24"/>
        <end position="400"/>
    </location>
</feature>
<feature type="signal peptide" evidence="1">
    <location>
        <begin position="1"/>
        <end position="23"/>
    </location>
</feature>
<dbReference type="InterPro" id="IPR011042">
    <property type="entry name" value="6-blade_b-propeller_TolB-like"/>
</dbReference>
<dbReference type="AlphaFoldDB" id="A0A1I6ZX11"/>
<evidence type="ECO:0000256" key="1">
    <source>
        <dbReference type="SAM" id="SignalP"/>
    </source>
</evidence>
<gene>
    <name evidence="2" type="ORF">SAMN05660657_02321</name>
</gene>
<sequence length="400" mass="39957">MRTGTAVLLSSAVLLAGCSSTVAGRVVPTAAGPLTQEVGRVDADAELGHGLEARDVAATPDGGFVVLLTSEDPLEHSSVLLELVPGDGGGLTAGTATEGGPIAVADDVHVAPDGTVVSTGVVLIQPGDPRRREDPYGQDVVLAVLEPGADEPEVVPVGADPELDTPDTFSAVLSPDGETLHGVLQWSVDGRFISRLAQVDVATGEIEASAPLGADDPGQAVEVQIALHPDGGLVALVTVDRDAAGGGEEVLVVRYDEDLQPVGEPVNVLERDLGIGFAVAVLPDGAVLASVLDGGWETGSARLVTVRDGAVQASTVLAGTAHGLVPEPAGSHVYLSHSWPGGGAGVATVDLATGAVVADVPLCEFGSATPPALSADGRTLAAGAACLEVDDYADLVVLVG</sequence>
<evidence type="ECO:0000313" key="3">
    <source>
        <dbReference type="Proteomes" id="UP000199546"/>
    </source>
</evidence>
<organism evidence="2 3">
    <name type="scientific">Geodermatophilus amargosae</name>
    <dbReference type="NCBI Taxonomy" id="1296565"/>
    <lineage>
        <taxon>Bacteria</taxon>
        <taxon>Bacillati</taxon>
        <taxon>Actinomycetota</taxon>
        <taxon>Actinomycetes</taxon>
        <taxon>Geodermatophilales</taxon>
        <taxon>Geodermatophilaceae</taxon>
        <taxon>Geodermatophilus</taxon>
    </lineage>
</organism>
<dbReference type="PROSITE" id="PS51257">
    <property type="entry name" value="PROKAR_LIPOPROTEIN"/>
    <property type="match status" value="1"/>
</dbReference>